<feature type="binding site" evidence="13">
    <location>
        <position position="264"/>
    </location>
    <ligand>
        <name>Mg(2+)</name>
        <dbReference type="ChEBI" id="CHEBI:18420"/>
    </ligand>
</feature>
<feature type="compositionally biased region" description="Polar residues" evidence="15">
    <location>
        <begin position="19"/>
        <end position="37"/>
    </location>
</feature>
<feature type="binding site" evidence="13">
    <location>
        <position position="492"/>
    </location>
    <ligand>
        <name>Mg(2+)</name>
        <dbReference type="ChEBI" id="CHEBI:18420"/>
    </ligand>
</feature>
<reference evidence="17" key="1">
    <citation type="submission" date="2025-08" db="UniProtKB">
        <authorList>
            <consortium name="RefSeq"/>
        </authorList>
    </citation>
    <scope>IDENTIFICATION</scope>
</reference>
<comment type="catalytic activity">
    <reaction evidence="12 14">
        <text>O-phospho-L-tyrosyl-[protein] + H2O = L-tyrosyl-[protein] + phosphate</text>
        <dbReference type="Rhea" id="RHEA:10684"/>
        <dbReference type="Rhea" id="RHEA-COMP:10136"/>
        <dbReference type="Rhea" id="RHEA-COMP:20101"/>
        <dbReference type="ChEBI" id="CHEBI:15377"/>
        <dbReference type="ChEBI" id="CHEBI:43474"/>
        <dbReference type="ChEBI" id="CHEBI:46858"/>
        <dbReference type="ChEBI" id="CHEBI:61978"/>
        <dbReference type="EC" id="3.1.3.48"/>
    </reaction>
</comment>
<dbReference type="SFLD" id="SFLDG01129">
    <property type="entry name" value="C1.5:_HAD__Beta-PGM__Phosphata"/>
    <property type="match status" value="1"/>
</dbReference>
<dbReference type="GO" id="GO:0004725">
    <property type="term" value="F:protein tyrosine phosphatase activity"/>
    <property type="evidence" value="ECO:0007669"/>
    <property type="project" value="UniProtKB-EC"/>
</dbReference>
<dbReference type="InterPro" id="IPR038102">
    <property type="entry name" value="EYA_dom_sf"/>
</dbReference>
<dbReference type="GO" id="GO:0030154">
    <property type="term" value="P:cell differentiation"/>
    <property type="evidence" value="ECO:0007669"/>
    <property type="project" value="TreeGrafter"/>
</dbReference>
<feature type="compositionally biased region" description="Acidic residues" evidence="15">
    <location>
        <begin position="60"/>
        <end position="74"/>
    </location>
</feature>
<evidence type="ECO:0000256" key="9">
    <source>
        <dbReference type="ARBA" id="ARBA00023159"/>
    </source>
</evidence>
<keyword evidence="9" id="KW-0010">Activator</keyword>
<dbReference type="InterPro" id="IPR042577">
    <property type="entry name" value="EYA_dom_metazoan"/>
</dbReference>
<keyword evidence="3" id="KW-0217">Developmental protein</keyword>
<feature type="region of interest" description="Disordered" evidence="15">
    <location>
        <begin position="223"/>
        <end position="252"/>
    </location>
</feature>
<dbReference type="Gene3D" id="3.40.50.12350">
    <property type="match status" value="1"/>
</dbReference>
<keyword evidence="8 14" id="KW-0805">Transcription regulation</keyword>
<comment type="similarity">
    <text evidence="2 14">Belongs to the HAD-like hydrolase superfamily. EYA family.</text>
</comment>
<keyword evidence="16" id="KW-1185">Reference proteome</keyword>
<dbReference type="NCBIfam" id="TIGR01658">
    <property type="entry name" value="EYA-cons_domain"/>
    <property type="match status" value="1"/>
</dbReference>
<evidence type="ECO:0000256" key="4">
    <source>
        <dbReference type="ARBA" id="ARBA00022723"/>
    </source>
</evidence>
<dbReference type="EC" id="3.1.3.48" evidence="14"/>
<evidence type="ECO:0000256" key="8">
    <source>
        <dbReference type="ARBA" id="ARBA00023015"/>
    </source>
</evidence>
<comment type="cofactor">
    <cofactor evidence="13 14">
        <name>Mg(2+)</name>
        <dbReference type="ChEBI" id="CHEBI:18420"/>
    </cofactor>
    <text evidence="13 14">Binds 1 Mg(2+) ion per subunit.</text>
</comment>
<evidence type="ECO:0000256" key="15">
    <source>
        <dbReference type="SAM" id="MobiDB-lite"/>
    </source>
</evidence>
<evidence type="ECO:0000313" key="16">
    <source>
        <dbReference type="Proteomes" id="UP000695007"/>
    </source>
</evidence>
<dbReference type="FunFam" id="3.40.50.12350:FF:000001">
    <property type="entry name" value="Eyes absent homolog"/>
    <property type="match status" value="1"/>
</dbReference>
<proteinExistence type="inferred from homology"/>
<evidence type="ECO:0000256" key="6">
    <source>
        <dbReference type="ARBA" id="ARBA00022842"/>
    </source>
</evidence>
<keyword evidence="6 13" id="KW-0460">Magnesium</keyword>
<keyword evidence="4 13" id="KW-0479">Metal-binding</keyword>
<dbReference type="PANTHER" id="PTHR10190">
    <property type="entry name" value="EYES ABSENT"/>
    <property type="match status" value="1"/>
</dbReference>
<evidence type="ECO:0000256" key="3">
    <source>
        <dbReference type="ARBA" id="ARBA00022473"/>
    </source>
</evidence>
<dbReference type="RefSeq" id="XP_011499537.1">
    <property type="nucleotide sequence ID" value="XM_011501235.1"/>
</dbReference>
<dbReference type="GeneID" id="105363506"/>
<evidence type="ECO:0000256" key="1">
    <source>
        <dbReference type="ARBA" id="ARBA00004123"/>
    </source>
</evidence>
<evidence type="ECO:0000256" key="10">
    <source>
        <dbReference type="ARBA" id="ARBA00023163"/>
    </source>
</evidence>
<feature type="compositionally biased region" description="Low complexity" evidence="15">
    <location>
        <begin position="240"/>
        <end position="249"/>
    </location>
</feature>
<evidence type="ECO:0000256" key="2">
    <source>
        <dbReference type="ARBA" id="ARBA00010501"/>
    </source>
</evidence>
<dbReference type="PANTHER" id="PTHR10190:SF16">
    <property type="entry name" value="DEVELOPMENTAL PROTEIN EYES ABSENT"/>
    <property type="match status" value="1"/>
</dbReference>
<sequence>MLTEDNDPTKPAGVLDNAGNVSSSTEASIQHPRSANNEAEVKNEVQDCPETDSVPGGELYIDENAEEKDQEYPDSMEKADYGSLYGANPYYNSLYSSPSYGSTTASKGSSSLQSSYLNSYTTPSSMTQYSSYAGYNSGSATFPAVAQNISSASQKLDYTAYSTSLYGNDRVPLQYSGYYPVPGYHTTPTSFNISNLNFVDSSKSALTLDPTSHDTSDLTMRETANVEGTSAKPCRRGRRQSGSGNSIGSADTTEAGPDRIFIWDLEETIVVFQTLLTGQFATTYNKDPTILAQLAYRMEEIIFYLADTHFFFNDIEDCDQAHIDDVSSDDNGQDLSSYNFATDGFHCEAANNGLCLPSGVRGGVDWMRKLAFRYRKIKETYCNYRNNVGGLLGAAKREHWLSLRAEIEQQTENWLTVAIKCLSLIGKRNHCINILVTSEQLIPSLSKILLFGLGALFPIENIYSASKTGKESCFGRVIARFGRKCTYVVIGDGSDEETAARAHNFPFWRIKGHSDMQALYNALEMDFL</sequence>
<feature type="region of interest" description="Disordered" evidence="15">
    <location>
        <begin position="1"/>
        <end position="80"/>
    </location>
</feature>
<keyword evidence="7 14" id="KW-0904">Protein phosphatase</keyword>
<evidence type="ECO:0000256" key="14">
    <source>
        <dbReference type="RuleBase" id="RU362036"/>
    </source>
</evidence>
<protein>
    <recommendedName>
        <fullName evidence="14">Eyes absent homolog</fullName>
        <ecNumber evidence="14">3.1.3.48</ecNumber>
    </recommendedName>
</protein>
<comment type="subcellular location">
    <subcellularLocation>
        <location evidence="1">Nucleus</location>
    </subcellularLocation>
</comment>
<organism evidence="16 17">
    <name type="scientific">Ceratosolen solmsi marchali</name>
    <dbReference type="NCBI Taxonomy" id="326594"/>
    <lineage>
        <taxon>Eukaryota</taxon>
        <taxon>Metazoa</taxon>
        <taxon>Ecdysozoa</taxon>
        <taxon>Arthropoda</taxon>
        <taxon>Hexapoda</taxon>
        <taxon>Insecta</taxon>
        <taxon>Pterygota</taxon>
        <taxon>Neoptera</taxon>
        <taxon>Endopterygota</taxon>
        <taxon>Hymenoptera</taxon>
        <taxon>Apocrita</taxon>
        <taxon>Proctotrupomorpha</taxon>
        <taxon>Chalcidoidea</taxon>
        <taxon>Agaonidae</taxon>
        <taxon>Agaoninae</taxon>
        <taxon>Ceratosolen</taxon>
    </lineage>
</organism>
<accession>A0AAJ6YK28</accession>
<dbReference type="SFLD" id="SFLDS00003">
    <property type="entry name" value="Haloacid_Dehalogenase"/>
    <property type="match status" value="1"/>
</dbReference>
<dbReference type="Pfam" id="PF00702">
    <property type="entry name" value="Hydrolase"/>
    <property type="match status" value="1"/>
</dbReference>
<evidence type="ECO:0000256" key="7">
    <source>
        <dbReference type="ARBA" id="ARBA00022912"/>
    </source>
</evidence>
<dbReference type="CDD" id="cd02601">
    <property type="entry name" value="HAD_Eya"/>
    <property type="match status" value="1"/>
</dbReference>
<keyword evidence="11" id="KW-0539">Nucleus</keyword>
<dbReference type="KEGG" id="csol:105363506"/>
<evidence type="ECO:0000256" key="13">
    <source>
        <dbReference type="PIRSR" id="PIRSR628472-2"/>
    </source>
</evidence>
<dbReference type="CTD" id="33916"/>
<dbReference type="AlphaFoldDB" id="A0AAJ6YK28"/>
<dbReference type="Proteomes" id="UP000695007">
    <property type="component" value="Unplaced"/>
</dbReference>
<dbReference type="GO" id="GO:0046872">
    <property type="term" value="F:metal ion binding"/>
    <property type="evidence" value="ECO:0007669"/>
    <property type="project" value="UniProtKB-KW"/>
</dbReference>
<dbReference type="InterPro" id="IPR006545">
    <property type="entry name" value="EYA_dom"/>
</dbReference>
<dbReference type="GO" id="GO:2001240">
    <property type="term" value="P:negative regulation of extrinsic apoptotic signaling pathway in absence of ligand"/>
    <property type="evidence" value="ECO:0007669"/>
    <property type="project" value="TreeGrafter"/>
</dbReference>
<evidence type="ECO:0000256" key="5">
    <source>
        <dbReference type="ARBA" id="ARBA00022801"/>
    </source>
</evidence>
<dbReference type="GO" id="GO:0005634">
    <property type="term" value="C:nucleus"/>
    <property type="evidence" value="ECO:0007669"/>
    <property type="project" value="UniProtKB-SubCell"/>
</dbReference>
<keyword evidence="10" id="KW-0804">Transcription</keyword>
<evidence type="ECO:0000313" key="17">
    <source>
        <dbReference type="RefSeq" id="XP_011499537.1"/>
    </source>
</evidence>
<keyword evidence="5 14" id="KW-0378">Hydrolase</keyword>
<evidence type="ECO:0000256" key="11">
    <source>
        <dbReference type="ARBA" id="ARBA00023242"/>
    </source>
</evidence>
<dbReference type="InterPro" id="IPR028472">
    <property type="entry name" value="EYA"/>
</dbReference>
<evidence type="ECO:0000256" key="12">
    <source>
        <dbReference type="ARBA" id="ARBA00051722"/>
    </source>
</evidence>
<dbReference type="GO" id="GO:0045739">
    <property type="term" value="P:positive regulation of DNA repair"/>
    <property type="evidence" value="ECO:0007669"/>
    <property type="project" value="TreeGrafter"/>
</dbReference>
<gene>
    <name evidence="17" type="primary">LOC105363506</name>
</gene>
<name>A0AAJ6YK28_9HYME</name>